<keyword evidence="7" id="KW-0472">Membrane</keyword>
<dbReference type="GO" id="GO:0006886">
    <property type="term" value="P:intracellular protein transport"/>
    <property type="evidence" value="ECO:0007669"/>
    <property type="project" value="InterPro"/>
</dbReference>
<accession>A0A1V9ZXD7</accession>
<evidence type="ECO:0000256" key="1">
    <source>
        <dbReference type="ARBA" id="ARBA00004395"/>
    </source>
</evidence>
<evidence type="ECO:0000256" key="8">
    <source>
        <dbReference type="ARBA" id="ARBA00031339"/>
    </source>
</evidence>
<sequence>MGMLTTGEEELLKRLEEAWQTHQAPLSTLGAQSKTSLTLQSYYASHIPEVSIVACAKVPGEFQAFHQQALECVKASGTVLKHTEESFALLEEMEERHASVVELTEALYQSFETLLKEVDQLDEKLKAMEAPLPYFTRITALAKAIGSHIDLSSKADQKSNVQLHVRPYSYETIDPTTPAFAQAIRTIDECTLYLQEHLDYKDTAMYLTAYHQLLENATHCLRNYAIAALESAKDQVITTNSKRSAHLDVLDPTSNYYMKFHVAAPACQAIRRHLEERMIATSADSLMKDVLNCYVNQRVALLMPAISNYLNALDNSSSDIVHVLRVGCQYIVRLCQAEHELFHFMFGAPPTASIFLQVELEDDEENEENEDAFQRLVVQLCYPLYQCIRPRMIKQQDLEILCESIEVLRSEIMEAQIQPRAIATDVLEAAIERMVGDAQERLILCTQKYIRDEIEGFVPQPTDLNYPEKLQAASVYATWYPTLEHTLMCLSKVYRYLNMNIFEELAQEAVSICTASLKMASADITVQKGPCDGGLFLIKHLLTLRERITPFDIQFSITEKSLDFTSTTDAVGNMLSDAFSFSLENSLLGLLTNGIPLVNTTTSDVKKDLEHELKRSCTNFIDYALQTIAGPLMLMLRKATSSKPPTLPPIDQITAMLRDLLPQMQSQVLKLQQAIHTYLNHASTESILFQPIQKGLLGAMEHLKPLLEVQFPTAQRVDCDAQVQVVMSFILQL</sequence>
<dbReference type="GO" id="GO:0000139">
    <property type="term" value="C:Golgi membrane"/>
    <property type="evidence" value="ECO:0007669"/>
    <property type="project" value="UniProtKB-SubCell"/>
</dbReference>
<evidence type="ECO:0000259" key="9">
    <source>
        <dbReference type="Pfam" id="PF04136"/>
    </source>
</evidence>
<protein>
    <recommendedName>
        <fullName evidence="3">Conserved oligomeric Golgi complex subunit 3</fullName>
    </recommendedName>
    <alternativeName>
        <fullName evidence="8">Component of oligomeric Golgi complex 3</fullName>
    </alternativeName>
</protein>
<dbReference type="Pfam" id="PF04136">
    <property type="entry name" value="COG3_N"/>
    <property type="match status" value="1"/>
</dbReference>
<organism evidence="11 12">
    <name type="scientific">Thraustotheca clavata</name>
    <dbReference type="NCBI Taxonomy" id="74557"/>
    <lineage>
        <taxon>Eukaryota</taxon>
        <taxon>Sar</taxon>
        <taxon>Stramenopiles</taxon>
        <taxon>Oomycota</taxon>
        <taxon>Saprolegniomycetes</taxon>
        <taxon>Saprolegniales</taxon>
        <taxon>Achlyaceae</taxon>
        <taxon>Thraustotheca</taxon>
    </lineage>
</organism>
<evidence type="ECO:0000256" key="2">
    <source>
        <dbReference type="ARBA" id="ARBA00009936"/>
    </source>
</evidence>
<dbReference type="PANTHER" id="PTHR13302:SF8">
    <property type="entry name" value="CONSERVED OLIGOMERIC GOLGI COMPLEX SUBUNIT 3"/>
    <property type="match status" value="1"/>
</dbReference>
<proteinExistence type="inferred from homology"/>
<dbReference type="GO" id="GO:0007030">
    <property type="term" value="P:Golgi organization"/>
    <property type="evidence" value="ECO:0007669"/>
    <property type="project" value="TreeGrafter"/>
</dbReference>
<evidence type="ECO:0000256" key="4">
    <source>
        <dbReference type="ARBA" id="ARBA00022448"/>
    </source>
</evidence>
<evidence type="ECO:0000313" key="12">
    <source>
        <dbReference type="Proteomes" id="UP000243217"/>
    </source>
</evidence>
<feature type="domain" description="Conserved oligomeric Golgi complex subunit 3 C-terminal" evidence="10">
    <location>
        <begin position="255"/>
        <end position="566"/>
    </location>
</feature>
<keyword evidence="4" id="KW-0813">Transport</keyword>
<comment type="similarity">
    <text evidence="2">Belongs to the COG3 family.</text>
</comment>
<dbReference type="PANTHER" id="PTHR13302">
    <property type="entry name" value="CONSERVED OLIGOMERIC GOLGI COMPLEX COMPONENT 3"/>
    <property type="match status" value="1"/>
</dbReference>
<dbReference type="InterPro" id="IPR007265">
    <property type="entry name" value="COG_su3"/>
</dbReference>
<dbReference type="InterPro" id="IPR048320">
    <property type="entry name" value="COG3_N"/>
</dbReference>
<dbReference type="GO" id="GO:0005801">
    <property type="term" value="C:cis-Golgi network"/>
    <property type="evidence" value="ECO:0007669"/>
    <property type="project" value="InterPro"/>
</dbReference>
<gene>
    <name evidence="11" type="ORF">THRCLA_04960</name>
</gene>
<comment type="caution">
    <text evidence="11">The sequence shown here is derived from an EMBL/GenBank/DDBJ whole genome shotgun (WGS) entry which is preliminary data.</text>
</comment>
<keyword evidence="5" id="KW-0653">Protein transport</keyword>
<evidence type="ECO:0000256" key="6">
    <source>
        <dbReference type="ARBA" id="ARBA00023034"/>
    </source>
</evidence>
<name>A0A1V9ZXD7_9STRA</name>
<dbReference type="AlphaFoldDB" id="A0A1V9ZXD7"/>
<evidence type="ECO:0000256" key="7">
    <source>
        <dbReference type="ARBA" id="ARBA00023136"/>
    </source>
</evidence>
<dbReference type="EMBL" id="JNBS01001093">
    <property type="protein sequence ID" value="OQS02683.1"/>
    <property type="molecule type" value="Genomic_DNA"/>
</dbReference>
<evidence type="ECO:0000256" key="5">
    <source>
        <dbReference type="ARBA" id="ARBA00022927"/>
    </source>
</evidence>
<dbReference type="Pfam" id="PF20671">
    <property type="entry name" value="COG3_C"/>
    <property type="match status" value="1"/>
</dbReference>
<dbReference type="Proteomes" id="UP000243217">
    <property type="component" value="Unassembled WGS sequence"/>
</dbReference>
<dbReference type="GO" id="GO:0006891">
    <property type="term" value="P:intra-Golgi vesicle-mediated transport"/>
    <property type="evidence" value="ECO:0007669"/>
    <property type="project" value="TreeGrafter"/>
</dbReference>
<dbReference type="STRING" id="74557.A0A1V9ZXD7"/>
<evidence type="ECO:0000313" key="11">
    <source>
        <dbReference type="EMBL" id="OQS02683.1"/>
    </source>
</evidence>
<keyword evidence="12" id="KW-1185">Reference proteome</keyword>
<feature type="domain" description="Conserved oligomeric Golgi complex subunit 3 N-terminal" evidence="9">
    <location>
        <begin position="177"/>
        <end position="230"/>
    </location>
</feature>
<reference evidence="11 12" key="1">
    <citation type="journal article" date="2014" name="Genome Biol. Evol.">
        <title>The secreted proteins of Achlya hypogyna and Thraustotheca clavata identify the ancestral oomycete secretome and reveal gene acquisitions by horizontal gene transfer.</title>
        <authorList>
            <person name="Misner I."/>
            <person name="Blouin N."/>
            <person name="Leonard G."/>
            <person name="Richards T.A."/>
            <person name="Lane C.E."/>
        </authorList>
    </citation>
    <scope>NUCLEOTIDE SEQUENCE [LARGE SCALE GENOMIC DNA]</scope>
    <source>
        <strain evidence="11 12">ATCC 34112</strain>
    </source>
</reference>
<evidence type="ECO:0000259" key="10">
    <source>
        <dbReference type="Pfam" id="PF20671"/>
    </source>
</evidence>
<evidence type="ECO:0000256" key="3">
    <source>
        <dbReference type="ARBA" id="ARBA00020976"/>
    </source>
</evidence>
<comment type="subcellular location">
    <subcellularLocation>
        <location evidence="1">Golgi apparatus membrane</location>
        <topology evidence="1">Peripheral membrane protein</topology>
    </subcellularLocation>
</comment>
<dbReference type="InterPro" id="IPR048685">
    <property type="entry name" value="COG3_C"/>
</dbReference>
<dbReference type="OrthoDB" id="296793at2759"/>
<dbReference type="GO" id="GO:0017119">
    <property type="term" value="C:Golgi transport complex"/>
    <property type="evidence" value="ECO:0007669"/>
    <property type="project" value="TreeGrafter"/>
</dbReference>
<keyword evidence="6" id="KW-0333">Golgi apparatus</keyword>